<accession>A0A1I6PDJ5</accession>
<feature type="transmembrane region" description="Helical" evidence="1">
    <location>
        <begin position="137"/>
        <end position="157"/>
    </location>
</feature>
<feature type="transmembrane region" description="Helical" evidence="1">
    <location>
        <begin position="267"/>
        <end position="300"/>
    </location>
</feature>
<dbReference type="GO" id="GO:0080120">
    <property type="term" value="P:CAAX-box protein maturation"/>
    <property type="evidence" value="ECO:0007669"/>
    <property type="project" value="UniProtKB-ARBA"/>
</dbReference>
<dbReference type="GO" id="GO:0004175">
    <property type="term" value="F:endopeptidase activity"/>
    <property type="evidence" value="ECO:0007669"/>
    <property type="project" value="UniProtKB-ARBA"/>
</dbReference>
<dbReference type="Proteomes" id="UP000198660">
    <property type="component" value="Unassembled WGS sequence"/>
</dbReference>
<sequence>MERIQDMGTHFSPALRSRRSLTWRDVAAWLLCISFFLMIPMEFASLEWKQTAQGLWRVENGHAEGLVFALIWLLWAACNVGGGILFVVLGLITRFQYERGSGGALTGRDFVYYFSWLQLSTMMFMLIVESFHVNQGWFSLLIPYLPHGLMILCALWLFKGRLSELGFRRIRAEKAGFAFVAVVVAYGLTYFFLDPFVTNPVANWFHLDLGSWREESISAGIKQAAEVGFISVGGQILLIGVIGPIAEEMVFRGLIMGGISRRLGTGVAIVMSALLFALFHADITYLAPLFVLGLVLGGLYGVFRSLWVPILFHIINNTASVLFDLFR</sequence>
<dbReference type="GO" id="GO:0006508">
    <property type="term" value="P:proteolysis"/>
    <property type="evidence" value="ECO:0007669"/>
    <property type="project" value="UniProtKB-KW"/>
</dbReference>
<keyword evidence="1" id="KW-1133">Transmembrane helix</keyword>
<feature type="transmembrane region" description="Helical" evidence="1">
    <location>
        <begin position="110"/>
        <end position="131"/>
    </location>
</feature>
<feature type="domain" description="CAAX prenyl protease 2/Lysostaphin resistance protein A-like" evidence="2">
    <location>
        <begin position="235"/>
        <end position="318"/>
    </location>
</feature>
<evidence type="ECO:0000256" key="1">
    <source>
        <dbReference type="SAM" id="Phobius"/>
    </source>
</evidence>
<dbReference type="PANTHER" id="PTHR36435:SF1">
    <property type="entry name" value="CAAX AMINO TERMINAL PROTEASE FAMILY PROTEIN"/>
    <property type="match status" value="1"/>
</dbReference>
<organism evidence="3 4">
    <name type="scientific">Marininema halotolerans</name>
    <dbReference type="NCBI Taxonomy" id="1155944"/>
    <lineage>
        <taxon>Bacteria</taxon>
        <taxon>Bacillati</taxon>
        <taxon>Bacillota</taxon>
        <taxon>Bacilli</taxon>
        <taxon>Bacillales</taxon>
        <taxon>Thermoactinomycetaceae</taxon>
        <taxon>Marininema</taxon>
    </lineage>
</organism>
<keyword evidence="1" id="KW-0472">Membrane</keyword>
<reference evidence="4" key="1">
    <citation type="submission" date="2016-10" db="EMBL/GenBank/DDBJ databases">
        <authorList>
            <person name="Varghese N."/>
            <person name="Submissions S."/>
        </authorList>
    </citation>
    <scope>NUCLEOTIDE SEQUENCE [LARGE SCALE GENOMIC DNA]</scope>
    <source>
        <strain evidence="4">DSM 45789</strain>
    </source>
</reference>
<feature type="transmembrane region" description="Helical" evidence="1">
    <location>
        <begin position="227"/>
        <end position="246"/>
    </location>
</feature>
<protein>
    <submittedName>
        <fullName evidence="3">CAAX protease self-immunity</fullName>
    </submittedName>
</protein>
<dbReference type="EMBL" id="FPAA01000001">
    <property type="protein sequence ID" value="SFS38241.1"/>
    <property type="molecule type" value="Genomic_DNA"/>
</dbReference>
<evidence type="ECO:0000313" key="3">
    <source>
        <dbReference type="EMBL" id="SFS38241.1"/>
    </source>
</evidence>
<feature type="transmembrane region" description="Helical" evidence="1">
    <location>
        <begin position="26"/>
        <end position="46"/>
    </location>
</feature>
<keyword evidence="4" id="KW-1185">Reference proteome</keyword>
<feature type="transmembrane region" description="Helical" evidence="1">
    <location>
        <begin position="177"/>
        <end position="193"/>
    </location>
</feature>
<keyword evidence="3" id="KW-0645">Protease</keyword>
<evidence type="ECO:0000313" key="4">
    <source>
        <dbReference type="Proteomes" id="UP000198660"/>
    </source>
</evidence>
<dbReference type="InterPro" id="IPR052710">
    <property type="entry name" value="CAAX_protease"/>
</dbReference>
<feature type="transmembrane region" description="Helical" evidence="1">
    <location>
        <begin position="66"/>
        <end position="89"/>
    </location>
</feature>
<dbReference type="Pfam" id="PF02517">
    <property type="entry name" value="Rce1-like"/>
    <property type="match status" value="1"/>
</dbReference>
<proteinExistence type="predicted"/>
<dbReference type="RefSeq" id="WP_176391834.1">
    <property type="nucleotide sequence ID" value="NZ_FPAA01000001.1"/>
</dbReference>
<gene>
    <name evidence="3" type="ORF">SAMN05444972_101520</name>
</gene>
<name>A0A1I6PDJ5_9BACL</name>
<evidence type="ECO:0000259" key="2">
    <source>
        <dbReference type="Pfam" id="PF02517"/>
    </source>
</evidence>
<keyword evidence="3" id="KW-0378">Hydrolase</keyword>
<dbReference type="PANTHER" id="PTHR36435">
    <property type="entry name" value="SLR1288 PROTEIN"/>
    <property type="match status" value="1"/>
</dbReference>
<keyword evidence="1" id="KW-0812">Transmembrane</keyword>
<dbReference type="InterPro" id="IPR003675">
    <property type="entry name" value="Rce1/LyrA-like_dom"/>
</dbReference>
<dbReference type="AlphaFoldDB" id="A0A1I6PDJ5"/>